<proteinExistence type="predicted"/>
<name>A0A327YKG6_9RHOB</name>
<evidence type="ECO:0008006" key="3">
    <source>
        <dbReference type="Google" id="ProtNLM"/>
    </source>
</evidence>
<dbReference type="EMBL" id="QLMG01000004">
    <property type="protein sequence ID" value="RAK21514.1"/>
    <property type="molecule type" value="Genomic_DNA"/>
</dbReference>
<dbReference type="AlphaFoldDB" id="A0A327YKG6"/>
<dbReference type="InterPro" id="IPR029014">
    <property type="entry name" value="NiFe-Hase_large"/>
</dbReference>
<accession>A0A327YKG6</accession>
<evidence type="ECO:0000313" key="1">
    <source>
        <dbReference type="EMBL" id="RAK21514.1"/>
    </source>
</evidence>
<sequence length="297" mass="31843">MTLRAPACLMARPAPRLPVAQLVMGRPVNEVQMLLPRLFNLCRGAQATAVSVAIGEGCHRDAASAIAREILRDHLLKLYATWPKLVGLAPQPLPPDWDKGGRRLLAWLFGRAGEAPASVAAFDAFLARRDMPVAPVMARIRDAFAPGEAVTGRFPPVSSDLIWAKSDIENSVAARHLHHPVMQHLETAWGRGPLWRAAARLYDIEAMALGNIPAIQSGAAWAMVPAARGSYAIRIVVAQNRVADFARVTPTDALLAPGGILQRCLETLPAAKAGLGALLLDILDPCSPVALQQVHHA</sequence>
<dbReference type="RefSeq" id="WP_009505616.1">
    <property type="nucleotide sequence ID" value="NZ_LIGK01000003.1"/>
</dbReference>
<dbReference type="OrthoDB" id="7778333at2"/>
<dbReference type="Proteomes" id="UP000249165">
    <property type="component" value="Unassembled WGS sequence"/>
</dbReference>
<comment type="caution">
    <text evidence="1">The sequence shown here is derived from an EMBL/GenBank/DDBJ whole genome shotgun (WGS) entry which is preliminary data.</text>
</comment>
<gene>
    <name evidence="1" type="ORF">ATI53_1004112</name>
</gene>
<evidence type="ECO:0000313" key="2">
    <source>
        <dbReference type="Proteomes" id="UP000249165"/>
    </source>
</evidence>
<keyword evidence="2" id="KW-1185">Reference proteome</keyword>
<protein>
    <recommendedName>
        <fullName evidence="3">Hydrogenase expression/formation protein HupK</fullName>
    </recommendedName>
</protein>
<organism evidence="1 2">
    <name type="scientific">Salipiger aestuarii</name>
    <dbReference type="NCBI Taxonomy" id="568098"/>
    <lineage>
        <taxon>Bacteria</taxon>
        <taxon>Pseudomonadati</taxon>
        <taxon>Pseudomonadota</taxon>
        <taxon>Alphaproteobacteria</taxon>
        <taxon>Rhodobacterales</taxon>
        <taxon>Roseobacteraceae</taxon>
        <taxon>Salipiger</taxon>
    </lineage>
</organism>
<reference evidence="1 2" key="1">
    <citation type="submission" date="2018-06" db="EMBL/GenBank/DDBJ databases">
        <title>Genomic Encyclopedia of Archaeal and Bacterial Type Strains, Phase II (KMG-II): from individual species to whole genera.</title>
        <authorList>
            <person name="Goeker M."/>
        </authorList>
    </citation>
    <scope>NUCLEOTIDE SEQUENCE [LARGE SCALE GENOMIC DNA]</scope>
    <source>
        <strain evidence="1 2">DSM 22011</strain>
    </source>
</reference>
<dbReference type="SUPFAM" id="SSF56762">
    <property type="entry name" value="HydB/Nqo4-like"/>
    <property type="match status" value="1"/>
</dbReference>